<dbReference type="Pfam" id="PF00084">
    <property type="entry name" value="Sushi"/>
    <property type="match status" value="1"/>
</dbReference>
<keyword evidence="3 6" id="KW-1015">Disulfide bond</keyword>
<evidence type="ECO:0000256" key="1">
    <source>
        <dbReference type="ARBA" id="ARBA00022659"/>
    </source>
</evidence>
<dbReference type="SUPFAM" id="SSF57535">
    <property type="entry name" value="Complement control module/SCR domain"/>
    <property type="match status" value="1"/>
</dbReference>
<evidence type="ECO:0000256" key="5">
    <source>
        <dbReference type="ARBA" id="ARBA00023319"/>
    </source>
</evidence>
<reference evidence="8 9" key="1">
    <citation type="submission" date="2023-05" db="EMBL/GenBank/DDBJ databases">
        <title>B98-5 Cell Line De Novo Hybrid Assembly: An Optical Mapping Approach.</title>
        <authorList>
            <person name="Kananen K."/>
            <person name="Auerbach J.A."/>
            <person name="Kautto E."/>
            <person name="Blachly J.S."/>
        </authorList>
    </citation>
    <scope>NUCLEOTIDE SEQUENCE [LARGE SCALE GENOMIC DNA]</scope>
    <source>
        <strain evidence="8">B95-8</strain>
        <tissue evidence="8">Cell line</tissue>
    </source>
</reference>
<keyword evidence="2" id="KW-0732">Signal</keyword>
<comment type="caution">
    <text evidence="8">The sequence shown here is derived from an EMBL/GenBank/DDBJ whole genome shotgun (WGS) entry which is preliminary data.</text>
</comment>
<dbReference type="InterPro" id="IPR000436">
    <property type="entry name" value="Sushi_SCR_CCP_dom"/>
</dbReference>
<keyword evidence="9" id="KW-1185">Reference proteome</keyword>
<dbReference type="Proteomes" id="UP001266305">
    <property type="component" value="Unassembled WGS sequence"/>
</dbReference>
<dbReference type="PANTHER" id="PTHR22804">
    <property type="entry name" value="AGGRECAN/VERSICAN PROTEOGLYCAN"/>
    <property type="match status" value="1"/>
</dbReference>
<dbReference type="Gene3D" id="2.10.70.10">
    <property type="entry name" value="Complement Module, domain 1"/>
    <property type="match status" value="1"/>
</dbReference>
<keyword evidence="1 6" id="KW-0768">Sushi</keyword>
<name>A0ABQ9TIR6_SAGOE</name>
<dbReference type="EMBL" id="JASSZA010000022">
    <property type="protein sequence ID" value="KAK2084445.1"/>
    <property type="molecule type" value="Genomic_DNA"/>
</dbReference>
<dbReference type="PROSITE" id="PS50923">
    <property type="entry name" value="SUSHI"/>
    <property type="match status" value="1"/>
</dbReference>
<protein>
    <recommendedName>
        <fullName evidence="7">Sushi domain-containing protein</fullName>
    </recommendedName>
</protein>
<evidence type="ECO:0000256" key="2">
    <source>
        <dbReference type="ARBA" id="ARBA00022729"/>
    </source>
</evidence>
<dbReference type="InterPro" id="IPR035976">
    <property type="entry name" value="Sushi/SCR/CCP_sf"/>
</dbReference>
<keyword evidence="5" id="KW-0393">Immunoglobulin domain</keyword>
<feature type="domain" description="Sushi" evidence="7">
    <location>
        <begin position="27"/>
        <end position="87"/>
    </location>
</feature>
<evidence type="ECO:0000256" key="6">
    <source>
        <dbReference type="PROSITE-ProRule" id="PRU00302"/>
    </source>
</evidence>
<feature type="disulfide bond" evidence="6">
    <location>
        <begin position="29"/>
        <end position="72"/>
    </location>
</feature>
<dbReference type="CDD" id="cd00033">
    <property type="entry name" value="CCP"/>
    <property type="match status" value="1"/>
</dbReference>
<evidence type="ECO:0000259" key="7">
    <source>
        <dbReference type="PROSITE" id="PS50923"/>
    </source>
</evidence>
<keyword evidence="4" id="KW-0325">Glycoprotein</keyword>
<gene>
    <name evidence="8" type="ORF">P7K49_037478</name>
</gene>
<dbReference type="InterPro" id="IPR050691">
    <property type="entry name" value="Hyaluronan_bind_Proteoglycan"/>
</dbReference>
<evidence type="ECO:0000256" key="3">
    <source>
        <dbReference type="ARBA" id="ARBA00023157"/>
    </source>
</evidence>
<organism evidence="8 9">
    <name type="scientific">Saguinus oedipus</name>
    <name type="common">Cotton-top tamarin</name>
    <name type="synonym">Oedipomidas oedipus</name>
    <dbReference type="NCBI Taxonomy" id="9490"/>
    <lineage>
        <taxon>Eukaryota</taxon>
        <taxon>Metazoa</taxon>
        <taxon>Chordata</taxon>
        <taxon>Craniata</taxon>
        <taxon>Vertebrata</taxon>
        <taxon>Euteleostomi</taxon>
        <taxon>Mammalia</taxon>
        <taxon>Eutheria</taxon>
        <taxon>Euarchontoglires</taxon>
        <taxon>Primates</taxon>
        <taxon>Haplorrhini</taxon>
        <taxon>Platyrrhini</taxon>
        <taxon>Cebidae</taxon>
        <taxon>Callitrichinae</taxon>
        <taxon>Saguinus</taxon>
    </lineage>
</organism>
<dbReference type="PANTHER" id="PTHR22804:SF41">
    <property type="entry name" value="BREVICAN CORE PROTEIN"/>
    <property type="match status" value="1"/>
</dbReference>
<evidence type="ECO:0000256" key="4">
    <source>
        <dbReference type="ARBA" id="ARBA00023180"/>
    </source>
</evidence>
<feature type="disulfide bond" evidence="6">
    <location>
        <begin position="58"/>
        <end position="85"/>
    </location>
</feature>
<sequence length="133" mass="15073">MVWHDQGQWSDVPCNYHLSYTCKMGLVSCGPPPELPLAQVFGRPRLRYEVDTVLRYRCREGLAQRNLPLIRCQEDGRWRTPQISCVPRRPVRDVPEMTAVDRTAASKYVGNGGSQWLGDSRSDAACLQRDGVP</sequence>
<evidence type="ECO:0000313" key="9">
    <source>
        <dbReference type="Proteomes" id="UP001266305"/>
    </source>
</evidence>
<accession>A0ABQ9TIR6</accession>
<evidence type="ECO:0000313" key="8">
    <source>
        <dbReference type="EMBL" id="KAK2084445.1"/>
    </source>
</evidence>
<dbReference type="SMART" id="SM00032">
    <property type="entry name" value="CCP"/>
    <property type="match status" value="1"/>
</dbReference>
<proteinExistence type="predicted"/>